<dbReference type="OrthoDB" id="9807210at2"/>
<dbReference type="AlphaFoldDB" id="A0A1G5RT73"/>
<keyword evidence="4 8" id="KW-0479">Metal-binding</keyword>
<accession>A0A1G5RT73</accession>
<comment type="pathway">
    <text evidence="1 8">Purine metabolism; guanine degradation; xanthine from guanine: step 1/1.</text>
</comment>
<dbReference type="InterPro" id="IPR006680">
    <property type="entry name" value="Amidohydro-rel"/>
</dbReference>
<evidence type="ECO:0000256" key="7">
    <source>
        <dbReference type="NCBIfam" id="TIGR02967"/>
    </source>
</evidence>
<dbReference type="Gene3D" id="3.20.20.140">
    <property type="entry name" value="Metal-dependent hydrolases"/>
    <property type="match status" value="1"/>
</dbReference>
<dbReference type="InterPro" id="IPR051607">
    <property type="entry name" value="Metallo-dep_hydrolases"/>
</dbReference>
<dbReference type="PANTHER" id="PTHR11271:SF6">
    <property type="entry name" value="GUANINE DEAMINASE"/>
    <property type="match status" value="1"/>
</dbReference>
<dbReference type="Proteomes" id="UP000199208">
    <property type="component" value="Unassembled WGS sequence"/>
</dbReference>
<evidence type="ECO:0000313" key="11">
    <source>
        <dbReference type="Proteomes" id="UP000199208"/>
    </source>
</evidence>
<dbReference type="GO" id="GO:0008270">
    <property type="term" value="F:zinc ion binding"/>
    <property type="evidence" value="ECO:0007669"/>
    <property type="project" value="UniProtKB-UniRule"/>
</dbReference>
<dbReference type="GO" id="GO:0008892">
    <property type="term" value="F:guanine deaminase activity"/>
    <property type="evidence" value="ECO:0007669"/>
    <property type="project" value="UniProtKB-UniRule"/>
</dbReference>
<dbReference type="Gene3D" id="2.30.40.10">
    <property type="entry name" value="Urease, subunit C, domain 1"/>
    <property type="match status" value="1"/>
</dbReference>
<protein>
    <recommendedName>
        <fullName evidence="3 7">Guanine deaminase</fullName>
        <shortName evidence="8">Guanase</shortName>
        <ecNumber evidence="3 7">3.5.4.3</ecNumber>
    </recommendedName>
    <alternativeName>
        <fullName evidence="8">Guanine aminohydrolase</fullName>
    </alternativeName>
</protein>
<dbReference type="InterPro" id="IPR011059">
    <property type="entry name" value="Metal-dep_hydrolase_composite"/>
</dbReference>
<dbReference type="RefSeq" id="WP_092589487.1">
    <property type="nucleotide sequence ID" value="NZ_FMWL01000002.1"/>
</dbReference>
<proteinExistence type="inferred from homology"/>
<evidence type="ECO:0000256" key="4">
    <source>
        <dbReference type="ARBA" id="ARBA00022723"/>
    </source>
</evidence>
<keyword evidence="6 8" id="KW-0862">Zinc</keyword>
<comment type="similarity">
    <text evidence="2 8">Belongs to the metallo-dependent hydrolases superfamily. ATZ/TRZ family.</text>
</comment>
<dbReference type="UniPathway" id="UPA00603">
    <property type="reaction ID" value="UER00660"/>
</dbReference>
<dbReference type="InterPro" id="IPR032466">
    <property type="entry name" value="Metal_Hydrolase"/>
</dbReference>
<keyword evidence="5 8" id="KW-0378">Hydrolase</keyword>
<dbReference type="SUPFAM" id="SSF51338">
    <property type="entry name" value="Composite domain of metallo-dependent hydrolases"/>
    <property type="match status" value="1"/>
</dbReference>
<dbReference type="GO" id="GO:0005829">
    <property type="term" value="C:cytosol"/>
    <property type="evidence" value="ECO:0007669"/>
    <property type="project" value="TreeGrafter"/>
</dbReference>
<evidence type="ECO:0000259" key="9">
    <source>
        <dbReference type="Pfam" id="PF01979"/>
    </source>
</evidence>
<organism evidence="10 11">
    <name type="scientific">Acidaminobacter hydrogenoformans DSM 2784</name>
    <dbReference type="NCBI Taxonomy" id="1120920"/>
    <lineage>
        <taxon>Bacteria</taxon>
        <taxon>Bacillati</taxon>
        <taxon>Bacillota</taxon>
        <taxon>Clostridia</taxon>
        <taxon>Peptostreptococcales</taxon>
        <taxon>Acidaminobacteraceae</taxon>
        <taxon>Acidaminobacter</taxon>
    </lineage>
</organism>
<evidence type="ECO:0000256" key="6">
    <source>
        <dbReference type="ARBA" id="ARBA00022833"/>
    </source>
</evidence>
<name>A0A1G5RT73_9FIRM</name>
<evidence type="ECO:0000256" key="8">
    <source>
        <dbReference type="RuleBase" id="RU366009"/>
    </source>
</evidence>
<evidence type="ECO:0000256" key="5">
    <source>
        <dbReference type="ARBA" id="ARBA00022801"/>
    </source>
</evidence>
<evidence type="ECO:0000313" key="10">
    <source>
        <dbReference type="EMBL" id="SCZ77284.1"/>
    </source>
</evidence>
<comment type="catalytic activity">
    <reaction evidence="8">
        <text>guanine + H2O + H(+) = xanthine + NH4(+)</text>
        <dbReference type="Rhea" id="RHEA:14665"/>
        <dbReference type="ChEBI" id="CHEBI:15377"/>
        <dbReference type="ChEBI" id="CHEBI:15378"/>
        <dbReference type="ChEBI" id="CHEBI:16235"/>
        <dbReference type="ChEBI" id="CHEBI:17712"/>
        <dbReference type="ChEBI" id="CHEBI:28938"/>
        <dbReference type="EC" id="3.5.4.3"/>
    </reaction>
</comment>
<dbReference type="PANTHER" id="PTHR11271">
    <property type="entry name" value="GUANINE DEAMINASE"/>
    <property type="match status" value="1"/>
</dbReference>
<reference evidence="10 11" key="1">
    <citation type="submission" date="2016-10" db="EMBL/GenBank/DDBJ databases">
        <authorList>
            <person name="de Groot N.N."/>
        </authorList>
    </citation>
    <scope>NUCLEOTIDE SEQUENCE [LARGE SCALE GENOMIC DNA]</scope>
    <source>
        <strain evidence="10 11">DSM 2784</strain>
    </source>
</reference>
<evidence type="ECO:0000256" key="3">
    <source>
        <dbReference type="ARBA" id="ARBA00012781"/>
    </source>
</evidence>
<keyword evidence="11" id="KW-1185">Reference proteome</keyword>
<evidence type="ECO:0000256" key="1">
    <source>
        <dbReference type="ARBA" id="ARBA00004984"/>
    </source>
</evidence>
<feature type="domain" description="Amidohydrolase-related" evidence="9">
    <location>
        <begin position="57"/>
        <end position="416"/>
    </location>
</feature>
<sequence length="423" mass="47060">MAIAYQGHILFTKQPDRFEIHENGVVIVDEGKILEVLEALPENREGLEIFNMGDRLIVPGFVDLHFHAPQFPNLGLGLDKELLPWLEDYTFPEEAKYSDMEYAESVFTRVAREIWRQGTTRVVLFSSVHKESTELLMSIFDRAGLGAYVGKVNMDRNCPDFLVENTEASIEATRAWLESTKDKYPRVKPLITPRFVPTCTSELMRALGDLAEAYDVPVQTHISENQAEVEWVKELHPESADYTSVYEDHGLLGDRTVLAHCVFNTEAEIAKMAALGVFAAHCPNANYNLASGIMPVRQFLNAGVKVGLGTDVGAGHKVSIASVMSTAIQASKIAWLNSDRTLAPLTTSEAFYLGTKGGGAYFGKVGSFEPGYEFDALVIDDHRLGVTEGRTLEERLQRFLYIGDDRDIVTRFVSGDEILEPSM</sequence>
<dbReference type="STRING" id="1120920.SAMN03080599_00706"/>
<gene>
    <name evidence="10" type="ORF">SAMN03080599_00706</name>
</gene>
<dbReference type="NCBIfam" id="TIGR02967">
    <property type="entry name" value="guan_deamin"/>
    <property type="match status" value="1"/>
</dbReference>
<dbReference type="EMBL" id="FMWL01000002">
    <property type="protein sequence ID" value="SCZ77284.1"/>
    <property type="molecule type" value="Genomic_DNA"/>
</dbReference>
<dbReference type="SUPFAM" id="SSF51556">
    <property type="entry name" value="Metallo-dependent hydrolases"/>
    <property type="match status" value="1"/>
</dbReference>
<dbReference type="GO" id="GO:0006147">
    <property type="term" value="P:guanine catabolic process"/>
    <property type="evidence" value="ECO:0007669"/>
    <property type="project" value="UniProtKB-UniRule"/>
</dbReference>
<comment type="cofactor">
    <cofactor evidence="8">
        <name>Zn(2+)</name>
        <dbReference type="ChEBI" id="CHEBI:29105"/>
    </cofactor>
    <text evidence="8">Binds 1 zinc ion per subunit.</text>
</comment>
<dbReference type="InterPro" id="IPR014311">
    <property type="entry name" value="Guanine_deaminase"/>
</dbReference>
<dbReference type="EC" id="3.5.4.3" evidence="3 7"/>
<comment type="function">
    <text evidence="8">Catalyzes the hydrolytic deamination of guanine, producing xanthine and ammonia.</text>
</comment>
<dbReference type="Pfam" id="PF01979">
    <property type="entry name" value="Amidohydro_1"/>
    <property type="match status" value="1"/>
</dbReference>
<evidence type="ECO:0000256" key="2">
    <source>
        <dbReference type="ARBA" id="ARBA00006745"/>
    </source>
</evidence>